<keyword evidence="7" id="KW-1185">Reference proteome</keyword>
<comment type="similarity">
    <text evidence="1 4">Belongs to the UDP-glycosyltransferase family.</text>
</comment>
<dbReference type="AlphaFoldDB" id="A0A9P0DNF1"/>
<feature type="transmembrane region" description="Helical" evidence="5">
    <location>
        <begin position="479"/>
        <end position="507"/>
    </location>
</feature>
<reference evidence="6" key="2">
    <citation type="submission" date="2022-10" db="EMBL/GenBank/DDBJ databases">
        <authorList>
            <consortium name="ENA_rothamsted_submissions"/>
            <consortium name="culmorum"/>
            <person name="King R."/>
        </authorList>
    </citation>
    <scope>NUCLEOTIDE SEQUENCE</scope>
</reference>
<evidence type="ECO:0000256" key="5">
    <source>
        <dbReference type="RuleBase" id="RU362059"/>
    </source>
</evidence>
<keyword evidence="2 4" id="KW-0328">Glycosyltransferase</keyword>
<keyword evidence="5" id="KW-0732">Signal</keyword>
<evidence type="ECO:0000313" key="6">
    <source>
        <dbReference type="EMBL" id="CAH1174139.1"/>
    </source>
</evidence>
<keyword evidence="3 4" id="KW-0808">Transferase</keyword>
<evidence type="ECO:0000256" key="3">
    <source>
        <dbReference type="ARBA" id="ARBA00022679"/>
    </source>
</evidence>
<organism evidence="6 7">
    <name type="scientific">Phaedon cochleariae</name>
    <name type="common">Mustard beetle</name>
    <dbReference type="NCBI Taxonomy" id="80249"/>
    <lineage>
        <taxon>Eukaryota</taxon>
        <taxon>Metazoa</taxon>
        <taxon>Ecdysozoa</taxon>
        <taxon>Arthropoda</taxon>
        <taxon>Hexapoda</taxon>
        <taxon>Insecta</taxon>
        <taxon>Pterygota</taxon>
        <taxon>Neoptera</taxon>
        <taxon>Endopterygota</taxon>
        <taxon>Coleoptera</taxon>
        <taxon>Polyphaga</taxon>
        <taxon>Cucujiformia</taxon>
        <taxon>Chrysomeloidea</taxon>
        <taxon>Chrysomelidae</taxon>
        <taxon>Chrysomelinae</taxon>
        <taxon>Chrysomelini</taxon>
        <taxon>Phaedon</taxon>
    </lineage>
</organism>
<keyword evidence="5" id="KW-0812">Transmembrane</keyword>
<evidence type="ECO:0000256" key="2">
    <source>
        <dbReference type="ARBA" id="ARBA00022676"/>
    </source>
</evidence>
<dbReference type="InterPro" id="IPR002213">
    <property type="entry name" value="UDP_glucos_trans"/>
</dbReference>
<dbReference type="Gene3D" id="3.40.50.2000">
    <property type="entry name" value="Glycogen Phosphorylase B"/>
    <property type="match status" value="2"/>
</dbReference>
<evidence type="ECO:0000256" key="4">
    <source>
        <dbReference type="RuleBase" id="RU003718"/>
    </source>
</evidence>
<feature type="chain" id="PRO_5040546569" description="UDP-glucuronosyltransferase" evidence="5">
    <location>
        <begin position="20"/>
        <end position="522"/>
    </location>
</feature>
<dbReference type="Pfam" id="PF00201">
    <property type="entry name" value="UDPGT"/>
    <property type="match status" value="1"/>
</dbReference>
<proteinExistence type="inferred from homology"/>
<gene>
    <name evidence="6" type="ORF">PHAECO_LOCUS10126</name>
</gene>
<dbReference type="InterPro" id="IPR035595">
    <property type="entry name" value="UDP_glycos_trans_CS"/>
</dbReference>
<dbReference type="FunFam" id="3.40.50.2000:FF:000021">
    <property type="entry name" value="UDP-glucuronosyltransferase"/>
    <property type="match status" value="1"/>
</dbReference>
<keyword evidence="5" id="KW-1133">Transmembrane helix</keyword>
<dbReference type="PANTHER" id="PTHR48043:SF159">
    <property type="entry name" value="EG:EG0003.4 PROTEIN-RELATED"/>
    <property type="match status" value="1"/>
</dbReference>
<keyword evidence="5" id="KW-0472">Membrane</keyword>
<dbReference type="EMBL" id="OU896712">
    <property type="protein sequence ID" value="CAH1174139.1"/>
    <property type="molecule type" value="Genomic_DNA"/>
</dbReference>
<protein>
    <recommendedName>
        <fullName evidence="5">UDP-glucuronosyltransferase</fullName>
        <ecNumber evidence="5">2.4.1.17</ecNumber>
    </recommendedName>
</protein>
<dbReference type="CDD" id="cd03784">
    <property type="entry name" value="GT1_Gtf-like"/>
    <property type="match status" value="1"/>
</dbReference>
<dbReference type="PANTHER" id="PTHR48043">
    <property type="entry name" value="EG:EG0003.4 PROTEIN-RELATED"/>
    <property type="match status" value="1"/>
</dbReference>
<evidence type="ECO:0000313" key="7">
    <source>
        <dbReference type="Proteomes" id="UP001153737"/>
    </source>
</evidence>
<dbReference type="GO" id="GO:0015020">
    <property type="term" value="F:glucuronosyltransferase activity"/>
    <property type="evidence" value="ECO:0007669"/>
    <property type="project" value="UniProtKB-EC"/>
</dbReference>
<dbReference type="OrthoDB" id="5835829at2759"/>
<dbReference type="PROSITE" id="PS00375">
    <property type="entry name" value="UDPGT"/>
    <property type="match status" value="1"/>
</dbReference>
<dbReference type="EC" id="2.4.1.17" evidence="5"/>
<dbReference type="SUPFAM" id="SSF53756">
    <property type="entry name" value="UDP-Glycosyltransferase/glycogen phosphorylase"/>
    <property type="match status" value="1"/>
</dbReference>
<feature type="signal peptide" evidence="5">
    <location>
        <begin position="1"/>
        <end position="19"/>
    </location>
</feature>
<reference evidence="6" key="1">
    <citation type="submission" date="2022-01" db="EMBL/GenBank/DDBJ databases">
        <authorList>
            <person name="King R."/>
        </authorList>
    </citation>
    <scope>NUCLEOTIDE SEQUENCE</scope>
</reference>
<evidence type="ECO:0000256" key="1">
    <source>
        <dbReference type="ARBA" id="ARBA00009995"/>
    </source>
</evidence>
<dbReference type="InterPro" id="IPR050271">
    <property type="entry name" value="UDP-glycosyltransferase"/>
</dbReference>
<name>A0A9P0DNF1_PHACE</name>
<accession>A0A9P0DNF1</accession>
<comment type="subcellular location">
    <subcellularLocation>
        <location evidence="5">Membrane</location>
        <topology evidence="5">Single-pass membrane protein</topology>
    </subcellularLocation>
</comment>
<dbReference type="Proteomes" id="UP001153737">
    <property type="component" value="Chromosome 6"/>
</dbReference>
<dbReference type="GO" id="GO:0016020">
    <property type="term" value="C:membrane"/>
    <property type="evidence" value="ECO:0007669"/>
    <property type="project" value="UniProtKB-SubCell"/>
</dbReference>
<sequence>MKLLFRAITIMLVLDIIEGARILACVFSPSFSHQMVFRPLWRTLADRGHHLTLLTTDPMRDPTQKNIEEIDLSGSHAVMEDFGNSVIMSGGRSQGKPLFLVEFELLKALNEVADWQLAQPDVKKIIKNESEYFDLLIVEVMNPVHMAFAERFKIPFIGVTPMDAPYRIHALMGNYLHPIAYPDHYLPVSTPLDFKGRLTSTLFNWFNWFLQYHWVYRRQTEIVKNHFGQQAKDLRELEKEMSLLLVNVNPMFHDVRPAGSNTIYMGASIHIKDTNKPMPKDLQTFLDTSETEVIYFSLGSNIKSSLLSDDVKNVIISTLEELPYNVLWKFEVDTMEKLPDNVKIVKWAPQFDLLGHPKVILFITHCGAQSLEEAIFHQVPMVGIPFMWDQPSNAKVMERQKLGKSVDISNFTKEAFKGAILEVIHNPVYKTNIIEMSKISKDVEKTGLDRAVWWTEYFIRNKGAKHLKSPVSELPTYQYYLLDVIGFLLLVSTVFVCLSMFTTKLLVSFIMKSAKRPKNKND</sequence>
<comment type="catalytic activity">
    <reaction evidence="5">
        <text>glucuronate acceptor + UDP-alpha-D-glucuronate = acceptor beta-D-glucuronoside + UDP + H(+)</text>
        <dbReference type="Rhea" id="RHEA:21032"/>
        <dbReference type="ChEBI" id="CHEBI:15378"/>
        <dbReference type="ChEBI" id="CHEBI:58052"/>
        <dbReference type="ChEBI" id="CHEBI:58223"/>
        <dbReference type="ChEBI" id="CHEBI:132367"/>
        <dbReference type="ChEBI" id="CHEBI:132368"/>
        <dbReference type="EC" id="2.4.1.17"/>
    </reaction>
</comment>